<reference evidence="2 3" key="1">
    <citation type="submission" date="2018-03" db="EMBL/GenBank/DDBJ databases">
        <title>Rhodobacter veldkampii.</title>
        <authorList>
            <person name="Meyer T.E."/>
            <person name="Miller S."/>
            <person name="Lodha T."/>
            <person name="Gandham S."/>
            <person name="Chintalapati S."/>
            <person name="Chintalapati V.R."/>
        </authorList>
    </citation>
    <scope>NUCLEOTIDE SEQUENCE [LARGE SCALE GENOMIC DNA]</scope>
    <source>
        <strain evidence="2 3">DSM 11550</strain>
    </source>
</reference>
<accession>A0A2T4JJE3</accession>
<dbReference type="EMBL" id="PZKF01000011">
    <property type="protein sequence ID" value="PTE18005.1"/>
    <property type="molecule type" value="Genomic_DNA"/>
</dbReference>
<comment type="caution">
    <text evidence="2">The sequence shown here is derived from an EMBL/GenBank/DDBJ whole genome shotgun (WGS) entry which is preliminary data.</text>
</comment>
<protein>
    <submittedName>
        <fullName evidence="2">Uncharacterized protein</fullName>
    </submittedName>
</protein>
<dbReference type="AlphaFoldDB" id="A0A2T4JJE3"/>
<evidence type="ECO:0000313" key="2">
    <source>
        <dbReference type="EMBL" id="PTE18005.1"/>
    </source>
</evidence>
<sequence>MNYDLTKDLTLGAKYGLRKAQIADRSSDLFINSTADLWVVRLDYHVVHNWDVMIEARRMDCRDTGVTETGALAGAGGTSATTSRSGRVISGAMSPTTCG</sequence>
<dbReference type="OrthoDB" id="9773411at2"/>
<evidence type="ECO:0000313" key="3">
    <source>
        <dbReference type="Proteomes" id="UP000241899"/>
    </source>
</evidence>
<keyword evidence="3" id="KW-1185">Reference proteome</keyword>
<feature type="region of interest" description="Disordered" evidence="1">
    <location>
        <begin position="74"/>
        <end position="99"/>
    </location>
</feature>
<feature type="compositionally biased region" description="Low complexity" evidence="1">
    <location>
        <begin position="74"/>
        <end position="86"/>
    </location>
</feature>
<name>A0A2T4JJE3_9RHOB</name>
<dbReference type="SUPFAM" id="SSF56935">
    <property type="entry name" value="Porins"/>
    <property type="match status" value="1"/>
</dbReference>
<evidence type="ECO:0000256" key="1">
    <source>
        <dbReference type="SAM" id="MobiDB-lite"/>
    </source>
</evidence>
<dbReference type="Proteomes" id="UP000241899">
    <property type="component" value="Unassembled WGS sequence"/>
</dbReference>
<gene>
    <name evidence="2" type="ORF">C5F46_06405</name>
</gene>
<organism evidence="2 3">
    <name type="scientific">Phaeovulum veldkampii DSM 11550</name>
    <dbReference type="NCBI Taxonomy" id="1185920"/>
    <lineage>
        <taxon>Bacteria</taxon>
        <taxon>Pseudomonadati</taxon>
        <taxon>Pseudomonadota</taxon>
        <taxon>Alphaproteobacteria</taxon>
        <taxon>Rhodobacterales</taxon>
        <taxon>Paracoccaceae</taxon>
        <taxon>Phaeovulum</taxon>
    </lineage>
</organism>
<proteinExistence type="predicted"/>
<dbReference type="RefSeq" id="WP_107324535.1">
    <property type="nucleotide sequence ID" value="NZ_NHSP01000078.1"/>
</dbReference>